<feature type="transmembrane region" description="Helical" evidence="11">
    <location>
        <begin position="89"/>
        <end position="112"/>
    </location>
</feature>
<protein>
    <submittedName>
        <fullName evidence="13">Na+/H+ antiporter</fullName>
    </submittedName>
</protein>
<keyword evidence="7" id="KW-0915">Sodium</keyword>
<dbReference type="GO" id="GO:0006814">
    <property type="term" value="P:sodium ion transport"/>
    <property type="evidence" value="ECO:0007669"/>
    <property type="project" value="UniProtKB-KW"/>
</dbReference>
<feature type="transmembrane region" description="Helical" evidence="11">
    <location>
        <begin position="32"/>
        <end position="50"/>
    </location>
</feature>
<evidence type="ECO:0000313" key="13">
    <source>
        <dbReference type="EMBL" id="AOZ95012.1"/>
    </source>
</evidence>
<organism evidence="13 14">
    <name type="scientific">Butyrivibrio hungatei</name>
    <dbReference type="NCBI Taxonomy" id="185008"/>
    <lineage>
        <taxon>Bacteria</taxon>
        <taxon>Bacillati</taxon>
        <taxon>Bacillota</taxon>
        <taxon>Clostridia</taxon>
        <taxon>Lachnospirales</taxon>
        <taxon>Lachnospiraceae</taxon>
        <taxon>Butyrivibrio</taxon>
    </lineage>
</organism>
<reference evidence="14" key="1">
    <citation type="submission" date="2016-10" db="EMBL/GenBank/DDBJ databases">
        <title>The complete genome sequence of the rumen bacterium Butyrivibrio hungatei MB2003.</title>
        <authorList>
            <person name="Palevich N."/>
            <person name="Kelly W.J."/>
            <person name="Leahy S.C."/>
            <person name="Altermann E."/>
            <person name="Rakonjac J."/>
            <person name="Attwood G.T."/>
        </authorList>
    </citation>
    <scope>NUCLEOTIDE SEQUENCE [LARGE SCALE GENOMIC DNA]</scope>
    <source>
        <strain evidence="14">MB2003</strain>
    </source>
</reference>
<feature type="transmembrane region" description="Helical" evidence="11">
    <location>
        <begin position="221"/>
        <end position="237"/>
    </location>
</feature>
<accession>A0A1D9NXP4</accession>
<dbReference type="PANTHER" id="PTHR43562">
    <property type="entry name" value="NAPA-TYPE SODIUM/HYDROGEN ANTIPORTER"/>
    <property type="match status" value="1"/>
</dbReference>
<keyword evidence="10" id="KW-0739">Sodium transport</keyword>
<feature type="transmembrane region" description="Helical" evidence="11">
    <location>
        <begin position="56"/>
        <end position="77"/>
    </location>
</feature>
<feature type="transmembrane region" description="Helical" evidence="11">
    <location>
        <begin position="243"/>
        <end position="259"/>
    </location>
</feature>
<feature type="transmembrane region" description="Helical" evidence="11">
    <location>
        <begin position="189"/>
        <end position="209"/>
    </location>
</feature>
<proteinExistence type="inferred from homology"/>
<evidence type="ECO:0000256" key="1">
    <source>
        <dbReference type="ARBA" id="ARBA00004141"/>
    </source>
</evidence>
<evidence type="ECO:0000259" key="12">
    <source>
        <dbReference type="Pfam" id="PF00999"/>
    </source>
</evidence>
<dbReference type="InterPro" id="IPR006153">
    <property type="entry name" value="Cation/H_exchanger_TM"/>
</dbReference>
<dbReference type="GO" id="GO:0015297">
    <property type="term" value="F:antiporter activity"/>
    <property type="evidence" value="ECO:0007669"/>
    <property type="project" value="UniProtKB-KW"/>
</dbReference>
<dbReference type="Gene3D" id="1.20.1530.20">
    <property type="match status" value="1"/>
</dbReference>
<feature type="transmembrane region" description="Helical" evidence="11">
    <location>
        <begin position="271"/>
        <end position="291"/>
    </location>
</feature>
<keyword evidence="4" id="KW-0050">Antiport</keyword>
<evidence type="ECO:0000256" key="10">
    <source>
        <dbReference type="ARBA" id="ARBA00023201"/>
    </source>
</evidence>
<feature type="domain" description="Cation/H+ exchanger transmembrane" evidence="12">
    <location>
        <begin position="15"/>
        <end position="384"/>
    </location>
</feature>
<keyword evidence="8" id="KW-0406">Ion transport</keyword>
<evidence type="ECO:0000256" key="9">
    <source>
        <dbReference type="ARBA" id="ARBA00023136"/>
    </source>
</evidence>
<dbReference type="Proteomes" id="UP000179284">
    <property type="component" value="Chromosome II"/>
</dbReference>
<keyword evidence="5 11" id="KW-0812">Transmembrane</keyword>
<evidence type="ECO:0000256" key="3">
    <source>
        <dbReference type="ARBA" id="ARBA00022448"/>
    </source>
</evidence>
<dbReference type="OrthoDB" id="9793589at2"/>
<feature type="transmembrane region" description="Helical" evidence="11">
    <location>
        <begin position="297"/>
        <end position="324"/>
    </location>
</feature>
<evidence type="ECO:0000256" key="11">
    <source>
        <dbReference type="SAM" id="Phobius"/>
    </source>
</evidence>
<dbReference type="KEGG" id="bhu:bhn_III064"/>
<feature type="transmembrane region" description="Helical" evidence="11">
    <location>
        <begin position="362"/>
        <end position="385"/>
    </location>
</feature>
<comment type="similarity">
    <text evidence="2">Belongs to the monovalent cation:proton antiporter 2 (CPA2) transporter (TC 2.A.37) family.</text>
</comment>
<keyword evidence="9 11" id="KW-0472">Membrane</keyword>
<evidence type="ECO:0000256" key="2">
    <source>
        <dbReference type="ARBA" id="ARBA00005551"/>
    </source>
</evidence>
<comment type="subcellular location">
    <subcellularLocation>
        <location evidence="1">Membrane</location>
        <topology evidence="1">Multi-pass membrane protein</topology>
    </subcellularLocation>
</comment>
<keyword evidence="3" id="KW-0813">Transport</keyword>
<evidence type="ECO:0000256" key="4">
    <source>
        <dbReference type="ARBA" id="ARBA00022449"/>
    </source>
</evidence>
<name>A0A1D9NXP4_9FIRM</name>
<feature type="transmembrane region" description="Helical" evidence="11">
    <location>
        <begin position="124"/>
        <end position="142"/>
    </location>
</feature>
<gene>
    <name evidence="13" type="ORF">bhn_III064</name>
</gene>
<dbReference type="EMBL" id="CP017830">
    <property type="protein sequence ID" value="AOZ95012.1"/>
    <property type="molecule type" value="Genomic_DNA"/>
</dbReference>
<keyword evidence="14" id="KW-1185">Reference proteome</keyword>
<keyword evidence="6 11" id="KW-1133">Transmembrane helix</keyword>
<dbReference type="InterPro" id="IPR038770">
    <property type="entry name" value="Na+/solute_symporter_sf"/>
</dbReference>
<dbReference type="RefSeq" id="WP_071174838.1">
    <property type="nucleotide sequence ID" value="NZ_CP017830.1"/>
</dbReference>
<dbReference type="PANTHER" id="PTHR43562:SF3">
    <property type="entry name" value="SODIUM ION_PROTON EXCHANGER (EUROFUNG)"/>
    <property type="match status" value="1"/>
</dbReference>
<dbReference type="GO" id="GO:1902600">
    <property type="term" value="P:proton transmembrane transport"/>
    <property type="evidence" value="ECO:0007669"/>
    <property type="project" value="InterPro"/>
</dbReference>
<evidence type="ECO:0000256" key="8">
    <source>
        <dbReference type="ARBA" id="ARBA00023065"/>
    </source>
</evidence>
<dbReference type="GO" id="GO:0016020">
    <property type="term" value="C:membrane"/>
    <property type="evidence" value="ECO:0007669"/>
    <property type="project" value="UniProtKB-SubCell"/>
</dbReference>
<evidence type="ECO:0000256" key="7">
    <source>
        <dbReference type="ARBA" id="ARBA00023053"/>
    </source>
</evidence>
<sequence>MDTLEILRNLAIIVISAKLFGLIARKLKAPQVAGEIIAGLLIGPSLFNIVVDNDFWSGMAEIGVILLMFSAGLETNIDNLKKSGLKATALAIAGVSLPLILGTIMYMCFYGFSAPGTSTFVEAVFIGTILTATSVSITVSALKELGKISTDVGTTIMSAAIIDDVIGIVVLTAVLGLKDPNADLGAVCIKTVAFFALSLVAGVIIFKIMQRFVHRWPHTRRIPIIGMALAFVLAYVADKYFGVADITGAYVAGIILSSLDDSAYIDRKMDISSYMIFGPIFFASVGLQTNLRTVDLSILAFSVAFVLVGLLGKVIGCGLVAKLLKYNNSDALKIGVGMMTRGEVALIVAQRGLKAEIIDSKYFTSVILLIVVSSILTPIILKAIYSVDEKKQ</sequence>
<evidence type="ECO:0000256" key="6">
    <source>
        <dbReference type="ARBA" id="ARBA00022989"/>
    </source>
</evidence>
<evidence type="ECO:0000256" key="5">
    <source>
        <dbReference type="ARBA" id="ARBA00022692"/>
    </source>
</evidence>
<dbReference type="Pfam" id="PF00999">
    <property type="entry name" value="Na_H_Exchanger"/>
    <property type="match status" value="1"/>
</dbReference>
<dbReference type="AlphaFoldDB" id="A0A1D9NXP4"/>
<feature type="transmembrane region" description="Helical" evidence="11">
    <location>
        <begin position="154"/>
        <end position="177"/>
    </location>
</feature>
<evidence type="ECO:0000313" key="14">
    <source>
        <dbReference type="Proteomes" id="UP000179284"/>
    </source>
</evidence>